<proteinExistence type="predicted"/>
<dbReference type="Proteomes" id="UP000318590">
    <property type="component" value="Unassembled WGS sequence"/>
</dbReference>
<protein>
    <submittedName>
        <fullName evidence="1">Uncharacterized protein</fullName>
    </submittedName>
</protein>
<reference evidence="1 2" key="1">
    <citation type="submission" date="2019-06" db="EMBL/GenBank/DDBJ databases">
        <title>Paenimaribius caenipelagi gen. nov., sp. nov., isolated from a tidal flat.</title>
        <authorList>
            <person name="Yoon J.-H."/>
        </authorList>
    </citation>
    <scope>NUCLEOTIDE SEQUENCE [LARGE SCALE GENOMIC DNA]</scope>
    <source>
        <strain evidence="1 2">JBTF-M29</strain>
    </source>
</reference>
<evidence type="ECO:0000313" key="2">
    <source>
        <dbReference type="Proteomes" id="UP000318590"/>
    </source>
</evidence>
<comment type="caution">
    <text evidence="1">The sequence shown here is derived from an EMBL/GenBank/DDBJ whole genome shotgun (WGS) entry which is preliminary data.</text>
</comment>
<organism evidence="1 2">
    <name type="scientific">Palleronia caenipelagi</name>
    <dbReference type="NCBI Taxonomy" id="2489174"/>
    <lineage>
        <taxon>Bacteria</taxon>
        <taxon>Pseudomonadati</taxon>
        <taxon>Pseudomonadota</taxon>
        <taxon>Alphaproteobacteria</taxon>
        <taxon>Rhodobacterales</taxon>
        <taxon>Roseobacteraceae</taxon>
        <taxon>Palleronia</taxon>
    </lineage>
</organism>
<dbReference type="RefSeq" id="WP_142834187.1">
    <property type="nucleotide sequence ID" value="NZ_VFSV01000009.1"/>
</dbReference>
<name>A0A547Q680_9RHOB</name>
<evidence type="ECO:0000313" key="1">
    <source>
        <dbReference type="EMBL" id="TRD21882.1"/>
    </source>
</evidence>
<gene>
    <name evidence="1" type="ORF">FEV53_07485</name>
</gene>
<accession>A0A547Q680</accession>
<dbReference type="AlphaFoldDB" id="A0A547Q680"/>
<keyword evidence="2" id="KW-1185">Reference proteome</keyword>
<sequence>MNRRHRNPRKIPAAELRQRLEKLAGWMVEDEQRMTAWAPIFQRLEAIIDGVEAEQNGDVMARVRAKAAQSLMAP</sequence>
<dbReference type="EMBL" id="VFSV01000009">
    <property type="protein sequence ID" value="TRD21882.1"/>
    <property type="molecule type" value="Genomic_DNA"/>
</dbReference>